<keyword evidence="7" id="KW-0539">Nucleus</keyword>
<evidence type="ECO:0000256" key="7">
    <source>
        <dbReference type="ARBA" id="ARBA00023242"/>
    </source>
</evidence>
<dbReference type="PaxDb" id="2903-EOD22083"/>
<reference evidence="10" key="2">
    <citation type="submission" date="2024-10" db="UniProtKB">
        <authorList>
            <consortium name="EnsemblProtists"/>
        </authorList>
    </citation>
    <scope>IDENTIFICATION</scope>
</reference>
<comment type="subcellular location">
    <subcellularLocation>
        <location evidence="2">Cytoplasm</location>
    </subcellularLocation>
    <subcellularLocation>
        <location evidence="1">Nucleus</location>
    </subcellularLocation>
</comment>
<dbReference type="HOGENOM" id="CLU_009614_0_0_1"/>
<accession>A0A0D3JEZ8</accession>
<evidence type="ECO:0000256" key="6">
    <source>
        <dbReference type="ARBA" id="ARBA00022927"/>
    </source>
</evidence>
<protein>
    <recommendedName>
        <fullName evidence="9">Importin N-terminal domain-containing protein</fullName>
    </recommendedName>
</protein>
<evidence type="ECO:0000256" key="5">
    <source>
        <dbReference type="ARBA" id="ARBA00022490"/>
    </source>
</evidence>
<evidence type="ECO:0000313" key="11">
    <source>
        <dbReference type="Proteomes" id="UP000013827"/>
    </source>
</evidence>
<dbReference type="InterPro" id="IPR011989">
    <property type="entry name" value="ARM-like"/>
</dbReference>
<keyword evidence="11" id="KW-1185">Reference proteome</keyword>
<dbReference type="GO" id="GO:0005829">
    <property type="term" value="C:cytosol"/>
    <property type="evidence" value="ECO:0007669"/>
    <property type="project" value="TreeGrafter"/>
</dbReference>
<keyword evidence="5" id="KW-0963">Cytoplasm</keyword>
<feature type="domain" description="Importin N-terminal" evidence="9">
    <location>
        <begin position="140"/>
        <end position="213"/>
    </location>
</feature>
<dbReference type="eggNOG" id="KOG1992">
    <property type="taxonomic scope" value="Eukaryota"/>
</dbReference>
<dbReference type="InterPro" id="IPR013713">
    <property type="entry name" value="XPO2_central"/>
</dbReference>
<dbReference type="Pfam" id="PF03378">
    <property type="entry name" value="CAS_CSE1"/>
    <property type="match status" value="1"/>
</dbReference>
<feature type="compositionally biased region" description="Acidic residues" evidence="8">
    <location>
        <begin position="91"/>
        <end position="124"/>
    </location>
</feature>
<dbReference type="Gene3D" id="1.25.10.10">
    <property type="entry name" value="Leucine-rich Repeat Variant"/>
    <property type="match status" value="2"/>
</dbReference>
<evidence type="ECO:0000256" key="3">
    <source>
        <dbReference type="ARBA" id="ARBA00008669"/>
    </source>
</evidence>
<dbReference type="GO" id="GO:0006606">
    <property type="term" value="P:protein import into nucleus"/>
    <property type="evidence" value="ECO:0007669"/>
    <property type="project" value="TreeGrafter"/>
</dbReference>
<dbReference type="Pfam" id="PF03810">
    <property type="entry name" value="IBN_N"/>
    <property type="match status" value="1"/>
</dbReference>
<dbReference type="STRING" id="2903.R1CH18"/>
<dbReference type="InterPro" id="IPR005043">
    <property type="entry name" value="XPO2_C"/>
</dbReference>
<dbReference type="InterPro" id="IPR001494">
    <property type="entry name" value="Importin-beta_N"/>
</dbReference>
<dbReference type="Pfam" id="PF08506">
    <property type="entry name" value="Cse1"/>
    <property type="match status" value="3"/>
</dbReference>
<keyword evidence="6" id="KW-0653">Protein transport</keyword>
<dbReference type="SMART" id="SM00913">
    <property type="entry name" value="IBN_N"/>
    <property type="match status" value="1"/>
</dbReference>
<dbReference type="RefSeq" id="XP_005774512.1">
    <property type="nucleotide sequence ID" value="XM_005774455.1"/>
</dbReference>
<dbReference type="PROSITE" id="PS50166">
    <property type="entry name" value="IMPORTIN_B_NT"/>
    <property type="match status" value="1"/>
</dbReference>
<evidence type="ECO:0000256" key="2">
    <source>
        <dbReference type="ARBA" id="ARBA00004496"/>
    </source>
</evidence>
<reference evidence="11" key="1">
    <citation type="journal article" date="2013" name="Nature">
        <title>Pan genome of the phytoplankton Emiliania underpins its global distribution.</title>
        <authorList>
            <person name="Read B.A."/>
            <person name="Kegel J."/>
            <person name="Klute M.J."/>
            <person name="Kuo A."/>
            <person name="Lefebvre S.C."/>
            <person name="Maumus F."/>
            <person name="Mayer C."/>
            <person name="Miller J."/>
            <person name="Monier A."/>
            <person name="Salamov A."/>
            <person name="Young J."/>
            <person name="Aguilar M."/>
            <person name="Claverie J.M."/>
            <person name="Frickenhaus S."/>
            <person name="Gonzalez K."/>
            <person name="Herman E.K."/>
            <person name="Lin Y.C."/>
            <person name="Napier J."/>
            <person name="Ogata H."/>
            <person name="Sarno A.F."/>
            <person name="Shmutz J."/>
            <person name="Schroeder D."/>
            <person name="de Vargas C."/>
            <person name="Verret F."/>
            <person name="von Dassow P."/>
            <person name="Valentin K."/>
            <person name="Van de Peer Y."/>
            <person name="Wheeler G."/>
            <person name="Dacks J.B."/>
            <person name="Delwiche C.F."/>
            <person name="Dyhrman S.T."/>
            <person name="Glockner G."/>
            <person name="John U."/>
            <person name="Richards T."/>
            <person name="Worden A.Z."/>
            <person name="Zhang X."/>
            <person name="Grigoriev I.V."/>
            <person name="Allen A.E."/>
            <person name="Bidle K."/>
            <person name="Borodovsky M."/>
            <person name="Bowler C."/>
            <person name="Brownlee C."/>
            <person name="Cock J.M."/>
            <person name="Elias M."/>
            <person name="Gladyshev V.N."/>
            <person name="Groth M."/>
            <person name="Guda C."/>
            <person name="Hadaegh A."/>
            <person name="Iglesias-Rodriguez M.D."/>
            <person name="Jenkins J."/>
            <person name="Jones B.M."/>
            <person name="Lawson T."/>
            <person name="Leese F."/>
            <person name="Lindquist E."/>
            <person name="Lobanov A."/>
            <person name="Lomsadze A."/>
            <person name="Malik S.B."/>
            <person name="Marsh M.E."/>
            <person name="Mackinder L."/>
            <person name="Mock T."/>
            <person name="Mueller-Roeber B."/>
            <person name="Pagarete A."/>
            <person name="Parker M."/>
            <person name="Probert I."/>
            <person name="Quesneville H."/>
            <person name="Raines C."/>
            <person name="Rensing S.A."/>
            <person name="Riano-Pachon D.M."/>
            <person name="Richier S."/>
            <person name="Rokitta S."/>
            <person name="Shiraiwa Y."/>
            <person name="Soanes D.M."/>
            <person name="van der Giezen M."/>
            <person name="Wahlund T.M."/>
            <person name="Williams B."/>
            <person name="Wilson W."/>
            <person name="Wolfe G."/>
            <person name="Wurch L.L."/>
        </authorList>
    </citation>
    <scope>NUCLEOTIDE SEQUENCE</scope>
</reference>
<dbReference type="KEGG" id="ehx:EMIHUDRAFT_116832"/>
<dbReference type="GO" id="GO:0005635">
    <property type="term" value="C:nuclear envelope"/>
    <property type="evidence" value="ECO:0007669"/>
    <property type="project" value="TreeGrafter"/>
</dbReference>
<keyword evidence="4" id="KW-0813">Transport</keyword>
<proteinExistence type="inferred from homology"/>
<dbReference type="AlphaFoldDB" id="A0A0D3JEZ8"/>
<dbReference type="PANTHER" id="PTHR10997:SF8">
    <property type="entry name" value="EXPORTIN-2"/>
    <property type="match status" value="1"/>
</dbReference>
<feature type="region of interest" description="Disordered" evidence="8">
    <location>
        <begin position="91"/>
        <end position="142"/>
    </location>
</feature>
<dbReference type="GO" id="GO:0006611">
    <property type="term" value="P:protein export from nucleus"/>
    <property type="evidence" value="ECO:0007669"/>
    <property type="project" value="TreeGrafter"/>
</dbReference>
<name>A0A0D3JEZ8_EMIH1</name>
<dbReference type="GO" id="GO:0005049">
    <property type="term" value="F:nuclear export signal receptor activity"/>
    <property type="evidence" value="ECO:0007669"/>
    <property type="project" value="TreeGrafter"/>
</dbReference>
<evidence type="ECO:0000256" key="4">
    <source>
        <dbReference type="ARBA" id="ARBA00022448"/>
    </source>
</evidence>
<comment type="similarity">
    <text evidence="3">Belongs to the XPO2/CSE1 family.</text>
</comment>
<sequence length="1029" mass="111096">MDNPAVKPLEFTLARSSTQFETKKKGLLPPSHDYVKTHFDNVEYSDLLFPGPHGPKSITKTAWVVPIASQTASTGTLADFLRTLGATVTEVDLDAEDGDSDEEDERDGNALVDDEAEEEEEEESVERHCLSSAAPPRDSPEAWLEQFKKSPSAATSVLTLLTADGQPPHVKQAAAVFFKNMCKRHWDAEASEVTIGEDVKQQVRDNLLSLFLVVPESIQAQLSEAISIIASHDFPERWQALLPALVQQTGAALGVAPKDFKKGTALLQIGHSIFQRYRHEFKSDELYKEIKYVLELFQEPLLQLFSATLADLAGAQAAGGAAGCKLVVDTLTKLLLKYSNPALAADDDDAEPAPTSVLQAAVVESLALYMSKYEEEFQPFLGPCLGHAWSLLTSTSLAPHHDLLVTTSVRFLTTVACSAEVLNEADEELFEDQPFEYVRKDIEGSDADTRRRVAVELVRGLCRNYEVQVTQLFSANISTLLEQYKQNPAANWKAKDVAIYLVIALTIKGGTAARGATQTNALVDLHDFFSQHVLCELQAAATGAAPHPVLIADAVKFVSVFRVQLSRAVYDTVFPLLLSLLASPNPVVHTYAASAIERLLTVRDAPTAAAPAGARRFDAAALSPLLQQLLTSLFAILQRGGSEENPYVMRAIMRVSVVAEQAMAPYVQVCVDALNTILGRVCANPTNPTFNHYLFETVASLVKYICAATPAAVNAFEQLLFPPFQTVLQMDIAEFTPYVFQARDGLSDAYSQLFPPLLTPTMWERPGNVPPLVRLLCAYAAKGKALVLDKVQMVLGVFQKLLARGATDQHAARLLSALWRACELAELQQYATPIFNLCIQRAQGYKKVGPSLVSTWSVFLARYGPRALWQQLESIQPGLANMVLRGLWGEWAPFVKGGRAERKAAVIGTVLADVDTAAALLSAAASMLAADAGVGDGGGAAAAEEEEDALEVDAAGGGGGGGGGYAAAFVQLSFAAEAEADLYAEHTPQRYFASAVSQLGAAQPAALQQAASKLPADKQQQLQQLMALQ</sequence>
<dbReference type="InterPro" id="IPR016024">
    <property type="entry name" value="ARM-type_fold"/>
</dbReference>
<evidence type="ECO:0000313" key="10">
    <source>
        <dbReference type="EnsemblProtists" id="EOD22083"/>
    </source>
</evidence>
<dbReference type="PANTHER" id="PTHR10997">
    <property type="entry name" value="IMPORTIN-7, 8, 11"/>
    <property type="match status" value="1"/>
</dbReference>
<dbReference type="Proteomes" id="UP000013827">
    <property type="component" value="Unassembled WGS sequence"/>
</dbReference>
<dbReference type="EnsemblProtists" id="EOD22083">
    <property type="protein sequence ID" value="EOD22083"/>
    <property type="gene ID" value="EMIHUDRAFT_116832"/>
</dbReference>
<evidence type="ECO:0000256" key="1">
    <source>
        <dbReference type="ARBA" id="ARBA00004123"/>
    </source>
</evidence>
<dbReference type="SUPFAM" id="SSF48371">
    <property type="entry name" value="ARM repeat"/>
    <property type="match status" value="1"/>
</dbReference>
<evidence type="ECO:0000259" key="9">
    <source>
        <dbReference type="PROSITE" id="PS50166"/>
    </source>
</evidence>
<evidence type="ECO:0000256" key="8">
    <source>
        <dbReference type="SAM" id="MobiDB-lite"/>
    </source>
</evidence>
<dbReference type="GO" id="GO:0031267">
    <property type="term" value="F:small GTPase binding"/>
    <property type="evidence" value="ECO:0007669"/>
    <property type="project" value="InterPro"/>
</dbReference>
<dbReference type="GeneID" id="17267651"/>
<organism evidence="10 11">
    <name type="scientific">Emiliania huxleyi (strain CCMP1516)</name>
    <dbReference type="NCBI Taxonomy" id="280463"/>
    <lineage>
        <taxon>Eukaryota</taxon>
        <taxon>Haptista</taxon>
        <taxon>Haptophyta</taxon>
        <taxon>Prymnesiophyceae</taxon>
        <taxon>Isochrysidales</taxon>
        <taxon>Noelaerhabdaceae</taxon>
        <taxon>Emiliania</taxon>
    </lineage>
</organism>